<name>A0A9D9NR62_9BACT</name>
<dbReference type="InterPro" id="IPR054207">
    <property type="entry name" value="DUF6913"/>
</dbReference>
<evidence type="ECO:0000313" key="1">
    <source>
        <dbReference type="EMBL" id="MBO8485042.1"/>
    </source>
</evidence>
<dbReference type="EMBL" id="JADILX010000022">
    <property type="protein sequence ID" value="MBO8485042.1"/>
    <property type="molecule type" value="Genomic_DNA"/>
</dbReference>
<gene>
    <name evidence="1" type="ORF">IAB78_01275</name>
</gene>
<evidence type="ECO:0000313" key="2">
    <source>
        <dbReference type="Proteomes" id="UP000823750"/>
    </source>
</evidence>
<dbReference type="Pfam" id="PF21857">
    <property type="entry name" value="DUF6913"/>
    <property type="match status" value="1"/>
</dbReference>
<reference evidence="1" key="1">
    <citation type="submission" date="2020-10" db="EMBL/GenBank/DDBJ databases">
        <authorList>
            <person name="Gilroy R."/>
        </authorList>
    </citation>
    <scope>NUCLEOTIDE SEQUENCE</scope>
    <source>
        <strain evidence="1">B2-16538</strain>
    </source>
</reference>
<comment type="caution">
    <text evidence="1">The sequence shown here is derived from an EMBL/GenBank/DDBJ whole genome shotgun (WGS) entry which is preliminary data.</text>
</comment>
<dbReference type="AlphaFoldDB" id="A0A9D9NR62"/>
<protein>
    <submittedName>
        <fullName evidence="1">Uncharacterized protein</fullName>
    </submittedName>
</protein>
<sequence>MGFIGQWLRNRRLRKYRSSIPTGFVPLSGMKKATVILDAEDPTWEECRKEAEDFFRARGIATDFIYTDFRKFSNGIKPVTEASRTLFRKDIRCFGLPRMKKVRPMLDGQTDLLLSFSTCSDFIMEFVTKSIKARFRIGRCPFPGEPFDMMVVPVAQAEKEPEEPVEQAPQTEVFQTVADFLPKIK</sequence>
<organism evidence="1 2">
    <name type="scientific">Candidatus Cryptobacteroides excrementavium</name>
    <dbReference type="NCBI Taxonomy" id="2840759"/>
    <lineage>
        <taxon>Bacteria</taxon>
        <taxon>Pseudomonadati</taxon>
        <taxon>Bacteroidota</taxon>
        <taxon>Bacteroidia</taxon>
        <taxon>Bacteroidales</taxon>
        <taxon>Candidatus Cryptobacteroides</taxon>
    </lineage>
</organism>
<proteinExistence type="predicted"/>
<accession>A0A9D9NR62</accession>
<dbReference type="Proteomes" id="UP000823750">
    <property type="component" value="Unassembled WGS sequence"/>
</dbReference>
<reference evidence="1" key="2">
    <citation type="journal article" date="2021" name="PeerJ">
        <title>Extensive microbial diversity within the chicken gut microbiome revealed by metagenomics and culture.</title>
        <authorList>
            <person name="Gilroy R."/>
            <person name="Ravi A."/>
            <person name="Getino M."/>
            <person name="Pursley I."/>
            <person name="Horton D.L."/>
            <person name="Alikhan N.F."/>
            <person name="Baker D."/>
            <person name="Gharbi K."/>
            <person name="Hall N."/>
            <person name="Watson M."/>
            <person name="Adriaenssens E.M."/>
            <person name="Foster-Nyarko E."/>
            <person name="Jarju S."/>
            <person name="Secka A."/>
            <person name="Antonio M."/>
            <person name="Oren A."/>
            <person name="Chaudhuri R.R."/>
            <person name="La Ragione R."/>
            <person name="Hildebrand F."/>
            <person name="Pallen M.J."/>
        </authorList>
    </citation>
    <scope>NUCLEOTIDE SEQUENCE</scope>
    <source>
        <strain evidence="1">B2-16538</strain>
    </source>
</reference>